<comment type="caution">
    <text evidence="2">The sequence shown here is derived from an EMBL/GenBank/DDBJ whole genome shotgun (WGS) entry which is preliminary data.</text>
</comment>
<keyword evidence="3" id="KW-1185">Reference proteome</keyword>
<dbReference type="Proteomes" id="UP000652761">
    <property type="component" value="Unassembled WGS sequence"/>
</dbReference>
<dbReference type="EMBL" id="NMUH01000048">
    <property type="protein sequence ID" value="MQL69831.1"/>
    <property type="molecule type" value="Genomic_DNA"/>
</dbReference>
<evidence type="ECO:0000256" key="1">
    <source>
        <dbReference type="SAM" id="Phobius"/>
    </source>
</evidence>
<proteinExistence type="predicted"/>
<dbReference type="AlphaFoldDB" id="A0A843TGE8"/>
<protein>
    <submittedName>
        <fullName evidence="2">Uncharacterized protein</fullName>
    </submittedName>
</protein>
<sequence>MGLARKHCSSYGANNNVAKDHSLHVWLICILFFLFVHGVFISLSGHFSVFAIVKERTREGNDLYREMIEKCHQASSIRFPLRMRANVLLFIDR</sequence>
<keyword evidence="1" id="KW-1133">Transmembrane helix</keyword>
<organism evidence="2 3">
    <name type="scientific">Colocasia esculenta</name>
    <name type="common">Wild taro</name>
    <name type="synonym">Arum esculentum</name>
    <dbReference type="NCBI Taxonomy" id="4460"/>
    <lineage>
        <taxon>Eukaryota</taxon>
        <taxon>Viridiplantae</taxon>
        <taxon>Streptophyta</taxon>
        <taxon>Embryophyta</taxon>
        <taxon>Tracheophyta</taxon>
        <taxon>Spermatophyta</taxon>
        <taxon>Magnoliopsida</taxon>
        <taxon>Liliopsida</taxon>
        <taxon>Araceae</taxon>
        <taxon>Aroideae</taxon>
        <taxon>Colocasieae</taxon>
        <taxon>Colocasia</taxon>
    </lineage>
</organism>
<gene>
    <name evidence="2" type="ORF">Taro_002096</name>
</gene>
<accession>A0A843TGE8</accession>
<keyword evidence="1" id="KW-0472">Membrane</keyword>
<evidence type="ECO:0000313" key="3">
    <source>
        <dbReference type="Proteomes" id="UP000652761"/>
    </source>
</evidence>
<evidence type="ECO:0000313" key="2">
    <source>
        <dbReference type="EMBL" id="MQL69831.1"/>
    </source>
</evidence>
<keyword evidence="1" id="KW-0812">Transmembrane</keyword>
<feature type="transmembrane region" description="Helical" evidence="1">
    <location>
        <begin position="25"/>
        <end position="53"/>
    </location>
</feature>
<reference evidence="2" key="1">
    <citation type="submission" date="2017-07" db="EMBL/GenBank/DDBJ databases">
        <title>Taro Niue Genome Assembly and Annotation.</title>
        <authorList>
            <person name="Atibalentja N."/>
            <person name="Keating K."/>
            <person name="Fields C.J."/>
        </authorList>
    </citation>
    <scope>NUCLEOTIDE SEQUENCE</scope>
    <source>
        <strain evidence="2">Niue_2</strain>
        <tissue evidence="2">Leaf</tissue>
    </source>
</reference>
<name>A0A843TGE8_COLES</name>